<protein>
    <submittedName>
        <fullName evidence="1">Uncharacterized protein</fullName>
    </submittedName>
</protein>
<gene>
    <name evidence="1" type="ORF">UFOVP1286_67</name>
    <name evidence="2" type="ORF">UFOVP1407_4</name>
    <name evidence="3" type="ORF">UFOVP1640_64</name>
</gene>
<sequence>MKIIKRMYNAVFSPPNALDLAKDEIEKSRKAFLTNKTHFEYYASQVDFEAKRIKRLEEYISDMEPQVKARAK</sequence>
<reference evidence="1" key="1">
    <citation type="submission" date="2020-05" db="EMBL/GenBank/DDBJ databases">
        <authorList>
            <person name="Chiriac C."/>
            <person name="Salcher M."/>
            <person name="Ghai R."/>
            <person name="Kavagutti S V."/>
        </authorList>
    </citation>
    <scope>NUCLEOTIDE SEQUENCE</scope>
</reference>
<name>A0A6J5RV30_9CAUD</name>
<dbReference type="EMBL" id="LR797360">
    <property type="protein sequence ID" value="CAB4205507.1"/>
    <property type="molecule type" value="Genomic_DNA"/>
</dbReference>
<dbReference type="EMBL" id="LR797247">
    <property type="protein sequence ID" value="CAB4196145.1"/>
    <property type="molecule type" value="Genomic_DNA"/>
</dbReference>
<proteinExistence type="predicted"/>
<dbReference type="EMBL" id="LR797504">
    <property type="protein sequence ID" value="CAB4221663.1"/>
    <property type="molecule type" value="Genomic_DNA"/>
</dbReference>
<evidence type="ECO:0000313" key="2">
    <source>
        <dbReference type="EMBL" id="CAB4205507.1"/>
    </source>
</evidence>
<evidence type="ECO:0000313" key="3">
    <source>
        <dbReference type="EMBL" id="CAB4221663.1"/>
    </source>
</evidence>
<evidence type="ECO:0000313" key="1">
    <source>
        <dbReference type="EMBL" id="CAB4196145.1"/>
    </source>
</evidence>
<organism evidence="1">
    <name type="scientific">uncultured Caudovirales phage</name>
    <dbReference type="NCBI Taxonomy" id="2100421"/>
    <lineage>
        <taxon>Viruses</taxon>
        <taxon>Duplodnaviria</taxon>
        <taxon>Heunggongvirae</taxon>
        <taxon>Uroviricota</taxon>
        <taxon>Caudoviricetes</taxon>
        <taxon>Peduoviridae</taxon>
        <taxon>Maltschvirus</taxon>
        <taxon>Maltschvirus maltsch</taxon>
    </lineage>
</organism>
<accession>A0A6J5RV30</accession>